<feature type="binding site" evidence="7">
    <location>
        <begin position="369"/>
        <end position="370"/>
    </location>
    <ligand>
        <name>N(1)-(5-phospho-beta-D-ribosyl)glycinamide</name>
        <dbReference type="ChEBI" id="CHEBI:143788"/>
    </ligand>
</feature>
<organism evidence="9 10">
    <name type="scientific">Polaromonas aquatica</name>
    <dbReference type="NCBI Taxonomy" id="332657"/>
    <lineage>
        <taxon>Bacteria</taxon>
        <taxon>Pseudomonadati</taxon>
        <taxon>Pseudomonadota</taxon>
        <taxon>Betaproteobacteria</taxon>
        <taxon>Burkholderiales</taxon>
        <taxon>Comamonadaceae</taxon>
        <taxon>Polaromonas</taxon>
    </lineage>
</organism>
<dbReference type="Gene3D" id="3.30.1490.20">
    <property type="entry name" value="ATP-grasp fold, A domain"/>
    <property type="match status" value="1"/>
</dbReference>
<evidence type="ECO:0000256" key="7">
    <source>
        <dbReference type="HAMAP-Rule" id="MF_01643"/>
    </source>
</evidence>
<feature type="binding site" evidence="7">
    <location>
        <position position="274"/>
    </location>
    <ligand>
        <name>Mg(2+)</name>
        <dbReference type="ChEBI" id="CHEBI:18420"/>
    </ligand>
</feature>
<feature type="domain" description="ATP-grasp" evidence="8">
    <location>
        <begin position="120"/>
        <end position="315"/>
    </location>
</feature>
<dbReference type="Pfam" id="PF02222">
    <property type="entry name" value="ATP-grasp"/>
    <property type="match status" value="1"/>
</dbReference>
<dbReference type="InterPro" id="IPR013815">
    <property type="entry name" value="ATP_grasp_subdomain_1"/>
</dbReference>
<dbReference type="SUPFAM" id="SSF52440">
    <property type="entry name" value="PreATP-grasp domain"/>
    <property type="match status" value="1"/>
</dbReference>
<dbReference type="InterPro" id="IPR011054">
    <property type="entry name" value="Rudment_hybrid_motif"/>
</dbReference>
<keyword evidence="6 7" id="KW-0460">Magnesium</keyword>
<feature type="binding site" evidence="7">
    <location>
        <position position="157"/>
    </location>
    <ligand>
        <name>ATP</name>
        <dbReference type="ChEBI" id="CHEBI:30616"/>
    </ligand>
</feature>
<feature type="binding site" evidence="7">
    <location>
        <begin position="197"/>
        <end position="200"/>
    </location>
    <ligand>
        <name>ATP</name>
        <dbReference type="ChEBI" id="CHEBI:30616"/>
    </ligand>
</feature>
<evidence type="ECO:0000256" key="5">
    <source>
        <dbReference type="ARBA" id="ARBA00022840"/>
    </source>
</evidence>
<protein>
    <recommendedName>
        <fullName evidence="7">Formate-dependent phosphoribosylglycinamide formyltransferase</fullName>
        <ecNumber evidence="7">6.3.1.21</ecNumber>
    </recommendedName>
    <alternativeName>
        <fullName evidence="7">5'-phosphoribosylglycinamide transformylase 2</fullName>
    </alternativeName>
    <alternativeName>
        <fullName evidence="7">Formate-dependent GAR transformylase</fullName>
    </alternativeName>
    <alternativeName>
        <fullName evidence="7">GAR transformylase 2</fullName>
        <shortName evidence="7">GART 2</shortName>
    </alternativeName>
    <alternativeName>
        <fullName evidence="7">Non-folate glycinamide ribonucleotide transformylase</fullName>
    </alternativeName>
    <alternativeName>
        <fullName evidence="7">Phosphoribosylglycinamide formyltransferase 2</fullName>
    </alternativeName>
</protein>
<keyword evidence="4 7" id="KW-0658">Purine biosynthesis</keyword>
<keyword evidence="3 7" id="KW-0547">Nucleotide-binding</keyword>
<dbReference type="PROSITE" id="PS50975">
    <property type="entry name" value="ATP_GRASP"/>
    <property type="match status" value="1"/>
</dbReference>
<evidence type="ECO:0000256" key="4">
    <source>
        <dbReference type="ARBA" id="ARBA00022755"/>
    </source>
</evidence>
<dbReference type="GO" id="GO:0016740">
    <property type="term" value="F:transferase activity"/>
    <property type="evidence" value="ECO:0007669"/>
    <property type="project" value="UniProtKB-KW"/>
</dbReference>
<proteinExistence type="inferred from homology"/>
<feature type="binding site" evidence="7">
    <location>
        <position position="205"/>
    </location>
    <ligand>
        <name>ATP</name>
        <dbReference type="ChEBI" id="CHEBI:30616"/>
    </ligand>
</feature>
<dbReference type="RefSeq" id="WP_371436849.1">
    <property type="nucleotide sequence ID" value="NZ_JBHSRS010000082.1"/>
</dbReference>
<reference evidence="10" key="1">
    <citation type="journal article" date="2019" name="Int. J. Syst. Evol. Microbiol.">
        <title>The Global Catalogue of Microorganisms (GCM) 10K type strain sequencing project: providing services to taxonomists for standard genome sequencing and annotation.</title>
        <authorList>
            <consortium name="The Broad Institute Genomics Platform"/>
            <consortium name="The Broad Institute Genome Sequencing Center for Infectious Disease"/>
            <person name="Wu L."/>
            <person name="Ma J."/>
        </authorList>
    </citation>
    <scope>NUCLEOTIDE SEQUENCE [LARGE SCALE GENOMIC DNA]</scope>
    <source>
        <strain evidence="10">CCUG 39402</strain>
    </source>
</reference>
<keyword evidence="10" id="KW-1185">Reference proteome</keyword>
<accession>A0ABW1U215</accession>
<feature type="binding site" evidence="7">
    <location>
        <position position="82"/>
    </location>
    <ligand>
        <name>N(1)-(5-phospho-beta-D-ribosyl)glycinamide</name>
        <dbReference type="ChEBI" id="CHEBI:143788"/>
    </ligand>
</feature>
<feature type="binding site" evidence="7">
    <location>
        <position position="362"/>
    </location>
    <ligand>
        <name>N(1)-(5-phospho-beta-D-ribosyl)glycinamide</name>
        <dbReference type="ChEBI" id="CHEBI:143788"/>
    </ligand>
</feature>
<dbReference type="Proteomes" id="UP001596270">
    <property type="component" value="Unassembled WGS sequence"/>
</dbReference>
<dbReference type="NCBIfam" id="NF006766">
    <property type="entry name" value="PRK09288.1"/>
    <property type="match status" value="1"/>
</dbReference>
<evidence type="ECO:0000256" key="3">
    <source>
        <dbReference type="ARBA" id="ARBA00022741"/>
    </source>
</evidence>
<dbReference type="SUPFAM" id="SSF56059">
    <property type="entry name" value="Glutathione synthetase ATP-binding domain-like"/>
    <property type="match status" value="1"/>
</dbReference>
<dbReference type="InterPro" id="IPR011761">
    <property type="entry name" value="ATP-grasp"/>
</dbReference>
<keyword evidence="9" id="KW-0808">Transferase</keyword>
<dbReference type="PANTHER" id="PTHR43055:SF1">
    <property type="entry name" value="FORMATE-DEPENDENT PHOSPHORIBOSYLGLYCINAMIDE FORMYLTRANSFERASE"/>
    <property type="match status" value="1"/>
</dbReference>
<comment type="catalytic activity">
    <reaction evidence="7">
        <text>N(1)-(5-phospho-beta-D-ribosyl)glycinamide + formate + ATP = N(2)-formyl-N(1)-(5-phospho-beta-D-ribosyl)glycinamide + ADP + phosphate + H(+)</text>
        <dbReference type="Rhea" id="RHEA:24829"/>
        <dbReference type="ChEBI" id="CHEBI:15378"/>
        <dbReference type="ChEBI" id="CHEBI:15740"/>
        <dbReference type="ChEBI" id="CHEBI:30616"/>
        <dbReference type="ChEBI" id="CHEBI:43474"/>
        <dbReference type="ChEBI" id="CHEBI:143788"/>
        <dbReference type="ChEBI" id="CHEBI:147286"/>
        <dbReference type="ChEBI" id="CHEBI:456216"/>
        <dbReference type="EC" id="6.3.1.21"/>
    </reaction>
</comment>
<keyword evidence="1 7" id="KW-0436">Ligase</keyword>
<dbReference type="SUPFAM" id="SSF51246">
    <property type="entry name" value="Rudiment single hybrid motif"/>
    <property type="match status" value="1"/>
</dbReference>
<comment type="similarity">
    <text evidence="7">Belongs to the PurK/PurT family.</text>
</comment>
<sequence length="400" mass="42949">MTTFGTPLSPHATKVMLLGSGELGKEVLIALQRLGVETIAVDRYEHAPGQQVAHHARTITMSDPAQLKALVEKEKPHLVVPEIEAIATPMLEELEAAGTVRVIPTARAARLTMDREGIRRLAAETLGLPTSPYVFCDSLAELQAAIDSKIGYPCIIKPVMSSSGKGQSKIAGSADVKAAWDYAMAGGRVSHGRVIVEGFIDFDYEITQLTVRALGADGKVETHFCDPIGHIQASGDYIESWQPHPMREAALQKSRDIARAVTDNLGGQGIFGVELFVKGDDVWFSEVSPRPHDTGMVTMCTQWQNQFELHARAILGLPVNTALKSPGASAVIYGGVDATGIVFDGVAEALRVPNTDIRLFGKPESFVKRRMGVALAFDADVEAARVNAKLAASKVRPHAA</sequence>
<name>A0ABW1U215_9BURK</name>
<comment type="function">
    <text evidence="7">Involved in the de novo purine biosynthesis. Catalyzes the transfer of formate to 5-phospho-ribosyl-glycinamide (GAR), producing 5-phospho-ribosyl-N-formylglycinamide (FGAR). Formate is provided by PurU via hydrolysis of 10-formyl-tetrahydrofolate.</text>
</comment>
<comment type="subunit">
    <text evidence="7">Homodimer.</text>
</comment>
<feature type="binding site" evidence="7">
    <location>
        <position position="115"/>
    </location>
    <ligand>
        <name>ATP</name>
        <dbReference type="ChEBI" id="CHEBI:30616"/>
    </ligand>
</feature>
<dbReference type="InterPro" id="IPR054350">
    <property type="entry name" value="PurT/PurK_preATP-grasp"/>
</dbReference>
<dbReference type="Gene3D" id="3.30.470.20">
    <property type="entry name" value="ATP-grasp fold, B domain"/>
    <property type="match status" value="1"/>
</dbReference>
<evidence type="ECO:0000313" key="10">
    <source>
        <dbReference type="Proteomes" id="UP001596270"/>
    </source>
</evidence>
<dbReference type="EMBL" id="JBHSRS010000082">
    <property type="protein sequence ID" value="MFC6283102.1"/>
    <property type="molecule type" value="Genomic_DNA"/>
</dbReference>
<comment type="pathway">
    <text evidence="7">Purine metabolism; IMP biosynthesis via de novo pathway; N(2)-formyl-N(1)-(5-phospho-D-ribosyl)glycinamide from N(1)-(5-phospho-D-ribosyl)glycinamide (formate route): step 1/1.</text>
</comment>
<comment type="caution">
    <text evidence="9">The sequence shown here is derived from an EMBL/GenBank/DDBJ whole genome shotgun (WGS) entry which is preliminary data.</text>
</comment>
<dbReference type="Pfam" id="PF21244">
    <property type="entry name" value="PurT_C"/>
    <property type="match status" value="1"/>
</dbReference>
<evidence type="ECO:0000256" key="6">
    <source>
        <dbReference type="ARBA" id="ARBA00022842"/>
    </source>
</evidence>
<feature type="binding site" evidence="7">
    <location>
        <position position="293"/>
    </location>
    <ligand>
        <name>N(1)-(5-phospho-beta-D-ribosyl)glycinamide</name>
        <dbReference type="ChEBI" id="CHEBI:143788"/>
    </ligand>
</feature>
<dbReference type="InterPro" id="IPR048740">
    <property type="entry name" value="PurT_C"/>
</dbReference>
<dbReference type="InterPro" id="IPR005862">
    <property type="entry name" value="PurT"/>
</dbReference>
<dbReference type="InterPro" id="IPR016185">
    <property type="entry name" value="PreATP-grasp_dom_sf"/>
</dbReference>
<keyword evidence="5 7" id="KW-0067">ATP-binding</keyword>
<evidence type="ECO:0000256" key="2">
    <source>
        <dbReference type="ARBA" id="ARBA00022723"/>
    </source>
</evidence>
<evidence type="ECO:0000256" key="1">
    <source>
        <dbReference type="ARBA" id="ARBA00022598"/>
    </source>
</evidence>
<dbReference type="InterPro" id="IPR003135">
    <property type="entry name" value="ATP-grasp_carboxylate-amine"/>
</dbReference>
<keyword evidence="2 7" id="KW-0479">Metal-binding</keyword>
<feature type="binding site" evidence="7">
    <location>
        <position position="286"/>
    </location>
    <ligand>
        <name>Mg(2+)</name>
        <dbReference type="ChEBI" id="CHEBI:18420"/>
    </ligand>
</feature>
<evidence type="ECO:0000313" key="9">
    <source>
        <dbReference type="EMBL" id="MFC6283102.1"/>
    </source>
</evidence>
<dbReference type="PANTHER" id="PTHR43055">
    <property type="entry name" value="FORMATE-DEPENDENT PHOSPHORIBOSYLGLYCINAMIDE FORMYLTRANSFERASE"/>
    <property type="match status" value="1"/>
</dbReference>
<gene>
    <name evidence="7 9" type="primary">purT</name>
    <name evidence="9" type="ORF">ACFQND_17905</name>
</gene>
<dbReference type="Pfam" id="PF22660">
    <property type="entry name" value="RS_preATP-grasp-like"/>
    <property type="match status" value="1"/>
</dbReference>
<dbReference type="Gene3D" id="3.40.50.20">
    <property type="match status" value="1"/>
</dbReference>
<dbReference type="NCBIfam" id="TIGR01142">
    <property type="entry name" value="purT"/>
    <property type="match status" value="1"/>
</dbReference>
<dbReference type="EC" id="6.3.1.21" evidence="7"/>
<feature type="binding site" evidence="7">
    <location>
        <begin position="22"/>
        <end position="23"/>
    </location>
    <ligand>
        <name>N(1)-(5-phospho-beta-D-ribosyl)glycinamide</name>
        <dbReference type="ChEBI" id="CHEBI:143788"/>
    </ligand>
</feature>
<dbReference type="HAMAP" id="MF_01643">
    <property type="entry name" value="PurT"/>
    <property type="match status" value="1"/>
</dbReference>
<feature type="binding site" evidence="7">
    <location>
        <begin position="162"/>
        <end position="167"/>
    </location>
    <ligand>
        <name>ATP</name>
        <dbReference type="ChEBI" id="CHEBI:30616"/>
    </ligand>
</feature>
<evidence type="ECO:0000259" key="8">
    <source>
        <dbReference type="PROSITE" id="PS50975"/>
    </source>
</evidence>